<feature type="domain" description="Response regulatory" evidence="2">
    <location>
        <begin position="6"/>
        <end position="133"/>
    </location>
</feature>
<dbReference type="PANTHER" id="PTHR44520">
    <property type="entry name" value="RESPONSE REGULATOR RCP1-RELATED"/>
    <property type="match status" value="1"/>
</dbReference>
<dbReference type="SMART" id="SM00448">
    <property type="entry name" value="REC"/>
    <property type="match status" value="1"/>
</dbReference>
<dbReference type="RefSeq" id="WP_146663123.1">
    <property type="nucleotide sequence ID" value="NZ_CP019791.1"/>
</dbReference>
<dbReference type="AlphaFoldDB" id="A0A1U9NNR4"/>
<evidence type="ECO:0000256" key="1">
    <source>
        <dbReference type="PROSITE-ProRule" id="PRU00169"/>
    </source>
</evidence>
<dbReference type="KEGG" id="alus:STSP2_02627"/>
<protein>
    <submittedName>
        <fullName evidence="3">Response regulator rcp1</fullName>
    </submittedName>
</protein>
<dbReference type="OrthoDB" id="195863at2"/>
<dbReference type="InterPro" id="IPR001789">
    <property type="entry name" value="Sig_transdc_resp-reg_receiver"/>
</dbReference>
<evidence type="ECO:0000313" key="3">
    <source>
        <dbReference type="EMBL" id="AQT69437.1"/>
    </source>
</evidence>
<dbReference type="CDD" id="cd17557">
    <property type="entry name" value="REC_Rcp-like"/>
    <property type="match status" value="1"/>
</dbReference>
<dbReference type="SUPFAM" id="SSF52172">
    <property type="entry name" value="CheY-like"/>
    <property type="match status" value="1"/>
</dbReference>
<dbReference type="PROSITE" id="PS50110">
    <property type="entry name" value="RESPONSE_REGULATORY"/>
    <property type="match status" value="1"/>
</dbReference>
<dbReference type="EMBL" id="CP019791">
    <property type="protein sequence ID" value="AQT69437.1"/>
    <property type="molecule type" value="Genomic_DNA"/>
</dbReference>
<dbReference type="InterPro" id="IPR052893">
    <property type="entry name" value="TCS_response_regulator"/>
</dbReference>
<dbReference type="InterPro" id="IPR011006">
    <property type="entry name" value="CheY-like_superfamily"/>
</dbReference>
<accession>A0A1U9NNR4</accession>
<sequence length="163" mass="18529">MVRETTILIAEDDAGHFLLVKKNLWQSCVAQDILHFKDGQEVLNFLFKRGDGPVREDGRSYLLLLDIRMPKVDGREVLRQIKQDEDLRDMPVIMLTTTDAPDEINRCYELGCSFYIIKPVDYRDFMDSVSNLGAFLSLSGVKIPSLAGSGEHEHIASEHKSPY</sequence>
<name>A0A1U9NNR4_9BACT</name>
<keyword evidence="1" id="KW-0597">Phosphoprotein</keyword>
<proteinExistence type="predicted"/>
<keyword evidence="4" id="KW-1185">Reference proteome</keyword>
<dbReference type="Gene3D" id="3.40.50.2300">
    <property type="match status" value="1"/>
</dbReference>
<dbReference type="PANTHER" id="PTHR44520:SF2">
    <property type="entry name" value="RESPONSE REGULATOR RCP1"/>
    <property type="match status" value="1"/>
</dbReference>
<evidence type="ECO:0000313" key="4">
    <source>
        <dbReference type="Proteomes" id="UP000189674"/>
    </source>
</evidence>
<reference evidence="4" key="1">
    <citation type="submission" date="2017-02" db="EMBL/GenBank/DDBJ databases">
        <title>Comparative genomics and description of representatives of a novel lineage of planctomycetes thriving in anoxic sediments.</title>
        <authorList>
            <person name="Spring S."/>
            <person name="Bunk B."/>
            <person name="Sproer C."/>
        </authorList>
    </citation>
    <scope>NUCLEOTIDE SEQUENCE [LARGE SCALE GENOMIC DNA]</scope>
    <source>
        <strain evidence="4">ST-NAGAB-D1</strain>
    </source>
</reference>
<dbReference type="GO" id="GO:0000160">
    <property type="term" value="P:phosphorelay signal transduction system"/>
    <property type="evidence" value="ECO:0007669"/>
    <property type="project" value="InterPro"/>
</dbReference>
<evidence type="ECO:0000259" key="2">
    <source>
        <dbReference type="PROSITE" id="PS50110"/>
    </source>
</evidence>
<dbReference type="Proteomes" id="UP000189674">
    <property type="component" value="Chromosome"/>
</dbReference>
<dbReference type="Pfam" id="PF00072">
    <property type="entry name" value="Response_reg"/>
    <property type="match status" value="1"/>
</dbReference>
<feature type="modified residue" description="4-aspartylphosphate" evidence="1">
    <location>
        <position position="66"/>
    </location>
</feature>
<organism evidence="3 4">
    <name type="scientific">Anaerohalosphaera lusitana</name>
    <dbReference type="NCBI Taxonomy" id="1936003"/>
    <lineage>
        <taxon>Bacteria</taxon>
        <taxon>Pseudomonadati</taxon>
        <taxon>Planctomycetota</taxon>
        <taxon>Phycisphaerae</taxon>
        <taxon>Sedimentisphaerales</taxon>
        <taxon>Anaerohalosphaeraceae</taxon>
        <taxon>Anaerohalosphaera</taxon>
    </lineage>
</organism>
<gene>
    <name evidence="3" type="primary">rcp1_2</name>
    <name evidence="3" type="ORF">STSP2_02627</name>
</gene>
<dbReference type="STRING" id="1936003.STSP2_02627"/>